<dbReference type="Gene3D" id="2.60.40.150">
    <property type="entry name" value="C2 domain"/>
    <property type="match status" value="1"/>
</dbReference>
<organism evidence="4 5">
    <name type="scientific">Durusdinium trenchii</name>
    <dbReference type="NCBI Taxonomy" id="1381693"/>
    <lineage>
        <taxon>Eukaryota</taxon>
        <taxon>Sar</taxon>
        <taxon>Alveolata</taxon>
        <taxon>Dinophyceae</taxon>
        <taxon>Suessiales</taxon>
        <taxon>Symbiodiniaceae</taxon>
        <taxon>Durusdinium</taxon>
    </lineage>
</organism>
<feature type="signal peptide" evidence="2">
    <location>
        <begin position="1"/>
        <end position="35"/>
    </location>
</feature>
<dbReference type="PROSITE" id="PS50096">
    <property type="entry name" value="IQ"/>
    <property type="match status" value="1"/>
</dbReference>
<feature type="domain" description="C2" evidence="3">
    <location>
        <begin position="511"/>
        <end position="622"/>
    </location>
</feature>
<dbReference type="SUPFAM" id="SSF49562">
    <property type="entry name" value="C2 domain (Calcium/lipid-binding domain, CaLB)"/>
    <property type="match status" value="2"/>
</dbReference>
<evidence type="ECO:0000313" key="4">
    <source>
        <dbReference type="EMBL" id="CAK9037054.1"/>
    </source>
</evidence>
<keyword evidence="5" id="KW-1185">Reference proteome</keyword>
<dbReference type="InterPro" id="IPR005819">
    <property type="entry name" value="H1/H5"/>
</dbReference>
<comment type="caution">
    <text evidence="4">The sequence shown here is derived from an EMBL/GenBank/DDBJ whole genome shotgun (WGS) entry which is preliminary data.</text>
</comment>
<gene>
    <name evidence="4" type="ORF">SCF082_LOCUS21981</name>
</gene>
<feature type="region of interest" description="Disordered" evidence="1">
    <location>
        <begin position="802"/>
        <end position="846"/>
    </location>
</feature>
<feature type="compositionally biased region" description="Low complexity" evidence="1">
    <location>
        <begin position="438"/>
        <end position="447"/>
    </location>
</feature>
<sequence>MRIHGAKKPLRMPASKGVPGHMYFLCLNLCALSLALEIKEQDAYLPEPSERRGFFHHSLAQLVRSSQLLRREEQWQPCGLLSMAHCCQRESLRVNDGKGQCRCVQEPAKQATLCALEWQSCELQKETCCQSLPATMLVAYGNSSASGFNAQCACAPVSFGKLSQNELEEKCLQMKATCRSPRVVPLDQLERSESKADQADCASSVHFTVEVPRKGTPCLLRFQVYHSNEEEKTIDLMIGEHRSILPGSTHGRWMWVERPFLAPSRHMEMKIQPRSCSSVKDVQLSTCGEGTSSESLVLAAEQHDERQDPQSEEIAPEVKGIDSSGGNAIAKPDQDNRVEKLEEKIKQDKDEIAELEYEAKHAEQEKEAAEAQAAEPAGGSVPTWLAAVTVALVLITGPLVKMKVSAAQNKAAPKAKPKAAPNAVPKAKAAAKAVSKSAPKAVAKAPQTQAKSAKSKARPKGAIQVPEVSFKQLKAVLKLQASFRGWKARLDVHPKGPKEKTRTLNEGEQIAICIQDISVKNVPEVNYLGGVDPFLEVQCGFSKDPDEKGRTSASADKTDRTEVLSDTNPKYQKSLDLARVYNKPDQFLNFLLFDSGSAEDTFIGSKSLSVNELLKGITVFNLEAPPPAIAKELVFKAEVATKKDIKAKFNVTLHEAMKFIFNLKEGERFPEVDQFGGIDSFIEIRATRTDVRTTDFCFDDPKCIWSGRTQVHTDTVAPKYNQEIKATLPADPSMFVQIILWDSNAPMADYPVAHHVMQVSEEICHKQDLPPVEHTIKFQKLPGQAAVPGYQKASLKFSLQTSLAEPGTPPKVAPKPKAKSKAEAKAAPKAKGAAGKAQPKAAVPAA</sequence>
<dbReference type="PANTHER" id="PTHR34403:SF16">
    <property type="entry name" value="GLYCINE, ALANINE AND ASPARAGINE-RICH PROTEIN-LIKE"/>
    <property type="match status" value="1"/>
</dbReference>
<evidence type="ECO:0000259" key="3">
    <source>
        <dbReference type="SMART" id="SM00239"/>
    </source>
</evidence>
<proteinExistence type="predicted"/>
<dbReference type="PRINTS" id="PR00624">
    <property type="entry name" value="HISTONEH5"/>
</dbReference>
<evidence type="ECO:0000313" key="5">
    <source>
        <dbReference type="Proteomes" id="UP001642464"/>
    </source>
</evidence>
<dbReference type="CDD" id="cd00030">
    <property type="entry name" value="C2"/>
    <property type="match status" value="1"/>
</dbReference>
<dbReference type="InterPro" id="IPR000048">
    <property type="entry name" value="IQ_motif_EF-hand-BS"/>
</dbReference>
<dbReference type="InterPro" id="IPR035892">
    <property type="entry name" value="C2_domain_sf"/>
</dbReference>
<feature type="domain" description="C2" evidence="3">
    <location>
        <begin position="648"/>
        <end position="771"/>
    </location>
</feature>
<dbReference type="Pfam" id="PF00168">
    <property type="entry name" value="C2"/>
    <property type="match status" value="2"/>
</dbReference>
<feature type="region of interest" description="Disordered" evidence="1">
    <location>
        <begin position="438"/>
        <end position="460"/>
    </location>
</feature>
<feature type="chain" id="PRO_5047476361" description="C2 domain-containing protein" evidence="2">
    <location>
        <begin position="36"/>
        <end position="846"/>
    </location>
</feature>
<dbReference type="Proteomes" id="UP001642464">
    <property type="component" value="Unassembled WGS sequence"/>
</dbReference>
<name>A0ABP0LER0_9DINO</name>
<dbReference type="PANTHER" id="PTHR34403">
    <property type="entry name" value="TOL-PAL SYSTEM PROTEIN TOLA"/>
    <property type="match status" value="1"/>
</dbReference>
<keyword evidence="2" id="KW-0732">Signal</keyword>
<dbReference type="SMART" id="SM00239">
    <property type="entry name" value="C2"/>
    <property type="match status" value="2"/>
</dbReference>
<accession>A0ABP0LER0</accession>
<evidence type="ECO:0000256" key="1">
    <source>
        <dbReference type="SAM" id="MobiDB-lite"/>
    </source>
</evidence>
<dbReference type="InterPro" id="IPR050972">
    <property type="entry name" value="SDr-like"/>
</dbReference>
<reference evidence="4 5" key="1">
    <citation type="submission" date="2024-02" db="EMBL/GenBank/DDBJ databases">
        <authorList>
            <person name="Chen Y."/>
            <person name="Shah S."/>
            <person name="Dougan E. K."/>
            <person name="Thang M."/>
            <person name="Chan C."/>
        </authorList>
    </citation>
    <scope>NUCLEOTIDE SEQUENCE [LARGE SCALE GENOMIC DNA]</scope>
</reference>
<protein>
    <recommendedName>
        <fullName evidence="3">C2 domain-containing protein</fullName>
    </recommendedName>
</protein>
<dbReference type="EMBL" id="CAXAMM010015725">
    <property type="protein sequence ID" value="CAK9037054.1"/>
    <property type="molecule type" value="Genomic_DNA"/>
</dbReference>
<dbReference type="InterPro" id="IPR000008">
    <property type="entry name" value="C2_dom"/>
</dbReference>
<dbReference type="SMART" id="SM00015">
    <property type="entry name" value="IQ"/>
    <property type="match status" value="1"/>
</dbReference>
<feature type="region of interest" description="Disordered" evidence="1">
    <location>
        <begin position="544"/>
        <end position="563"/>
    </location>
</feature>
<feature type="compositionally biased region" description="Low complexity" evidence="1">
    <location>
        <begin position="827"/>
        <end position="846"/>
    </location>
</feature>
<feature type="region of interest" description="Disordered" evidence="1">
    <location>
        <begin position="300"/>
        <end position="338"/>
    </location>
</feature>
<evidence type="ECO:0000256" key="2">
    <source>
        <dbReference type="SAM" id="SignalP"/>
    </source>
</evidence>